<reference evidence="2 3" key="1">
    <citation type="submission" date="2018-06" db="EMBL/GenBank/DDBJ databases">
        <authorList>
            <consortium name="Pathogen Informatics"/>
            <person name="Doyle S."/>
        </authorList>
    </citation>
    <scope>NUCLEOTIDE SEQUENCE [LARGE SCALE GENOMIC DNA]</scope>
    <source>
        <strain evidence="2 3">NCTC13335</strain>
    </source>
</reference>
<keyword evidence="3" id="KW-1185">Reference proteome</keyword>
<dbReference type="PIRSF" id="PIRSF006287">
    <property type="entry name" value="UCP006287"/>
    <property type="match status" value="1"/>
</dbReference>
<dbReference type="NCBIfam" id="NF003575">
    <property type="entry name" value="PRK05248.1-2"/>
    <property type="match status" value="1"/>
</dbReference>
<sequence>MDFQFTASQGFITAKCSIEQIALANWFNTEMRSKNSTILAAFSACQNANSHQDIVIEGSEYSLFINQYEVMVRANNLALNDTPIEEEDLHYYDAESIALCGLDDFLHFLNAYFEFIG</sequence>
<protein>
    <submittedName>
        <fullName evidence="2">Uncharacterized protein</fullName>
    </submittedName>
</protein>
<dbReference type="OrthoDB" id="5739292at2"/>
<dbReference type="AlphaFoldDB" id="A0A377IZH6"/>
<evidence type="ECO:0000313" key="3">
    <source>
        <dbReference type="Proteomes" id="UP000255264"/>
    </source>
</evidence>
<evidence type="ECO:0000256" key="1">
    <source>
        <dbReference type="ARBA" id="ARBA00005367"/>
    </source>
</evidence>
<dbReference type="Pfam" id="PF06062">
    <property type="entry name" value="UPF0231"/>
    <property type="match status" value="1"/>
</dbReference>
<comment type="similarity">
    <text evidence="1">Belongs to the UPF0231 family.</text>
</comment>
<dbReference type="Proteomes" id="UP000255264">
    <property type="component" value="Unassembled WGS sequence"/>
</dbReference>
<accession>A0A377IZH6</accession>
<dbReference type="InterPro" id="IPR008249">
    <property type="entry name" value="UPF0231"/>
</dbReference>
<dbReference type="EMBL" id="UGHS01000004">
    <property type="protein sequence ID" value="STO93666.1"/>
    <property type="molecule type" value="Genomic_DNA"/>
</dbReference>
<proteinExistence type="inferred from homology"/>
<dbReference type="RefSeq" id="WP_115003327.1">
    <property type="nucleotide sequence ID" value="NZ_UGHS01000004.1"/>
</dbReference>
<name>A0A377IZH6_9PAST</name>
<evidence type="ECO:0000313" key="2">
    <source>
        <dbReference type="EMBL" id="STO93666.1"/>
    </source>
</evidence>
<organism evidence="2 3">
    <name type="scientific">Haemophilus pittmaniae</name>
    <dbReference type="NCBI Taxonomy" id="249188"/>
    <lineage>
        <taxon>Bacteria</taxon>
        <taxon>Pseudomonadati</taxon>
        <taxon>Pseudomonadota</taxon>
        <taxon>Gammaproteobacteria</taxon>
        <taxon>Pasteurellales</taxon>
        <taxon>Pasteurellaceae</taxon>
        <taxon>Haemophilus</taxon>
    </lineage>
</organism>
<gene>
    <name evidence="2" type="ORF">NCTC13335_01551</name>
</gene>